<evidence type="ECO:0000259" key="1">
    <source>
        <dbReference type="Pfam" id="PF01248"/>
    </source>
</evidence>
<reference evidence="4 6" key="2">
    <citation type="submission" date="2017-08" db="EMBL/GenBank/DDBJ databases">
        <title>Burning lignite coal seam in the remote Altai Mountains harbors a hydrogen-driven thermophilic microbial community.</title>
        <authorList>
            <person name="Kadnikov V.V."/>
            <person name="Mardanov A.V."/>
            <person name="Ivasenko D."/>
            <person name="Beletsky A.V."/>
            <person name="Karnachuk O.V."/>
            <person name="Ravin N.V."/>
        </authorList>
    </citation>
    <scope>NUCLEOTIDE SEQUENCE [LARGE SCALE GENOMIC DNA]</scope>
    <source>
        <strain evidence="4">AL33</strain>
    </source>
</reference>
<evidence type="ECO:0000313" key="4">
    <source>
        <dbReference type="EMBL" id="PTQ52866.1"/>
    </source>
</evidence>
<gene>
    <name evidence="4" type="ORF">HSCHL_2645</name>
    <name evidence="2" type="ORF">KM312_11025</name>
    <name evidence="3" type="ORF">SA87_07750</name>
</gene>
<sequence length="88" mass="9341">MYDRVRSARRKIVGARQVLRAIEQGEPIAVVVAEDAAKDITLPLVEKAKARGIPVHTVESMQELGRAAGIDVAASVVAIPAEAADRPT</sequence>
<reference evidence="2" key="3">
    <citation type="journal article" date="2021" name="Microbiology">
        <title>Metagenomic Analysis of the Microbial Community in the Underground Coal Fire Area (Kemerovo Region, Russia) Revealed Predominance of Thermophilic Members of the Phyla Deinococcus-thermus, Aquificae, and Firmicutes.</title>
        <authorList>
            <person name="Kadnikov V."/>
            <person name="Mardanov A.V."/>
            <person name="Beletsky A.V."/>
            <person name="Karnachuk O.V."/>
            <person name="Ravin N.V."/>
        </authorList>
    </citation>
    <scope>NUCLEOTIDE SEQUENCE</scope>
    <source>
        <strain evidence="2">RBS10-49</strain>
    </source>
</reference>
<dbReference type="AlphaFoldDB" id="A0A132N778"/>
<dbReference type="InterPro" id="IPR029064">
    <property type="entry name" value="Ribosomal_eL30-like_sf"/>
</dbReference>
<dbReference type="Proteomes" id="UP000244180">
    <property type="component" value="Unassembled WGS sequence"/>
</dbReference>
<evidence type="ECO:0000313" key="3">
    <source>
        <dbReference type="EMBL" id="OAR04559.1"/>
    </source>
</evidence>
<dbReference type="Gene3D" id="3.30.1330.30">
    <property type="match status" value="1"/>
</dbReference>
<dbReference type="EMBL" id="JAHHQF010000078">
    <property type="protein sequence ID" value="MBT9283152.1"/>
    <property type="molecule type" value="Genomic_DNA"/>
</dbReference>
<protein>
    <submittedName>
        <fullName evidence="4">Firmicutes ribosomal L7Ae family protein</fullName>
    </submittedName>
    <submittedName>
        <fullName evidence="2">Ribosomal L7Ae/L30e/S12e/Gadd45 family protein</fullName>
    </submittedName>
</protein>
<dbReference type="STRING" id="1484.SA87_07750"/>
<reference evidence="3 5" key="1">
    <citation type="submission" date="2015-09" db="EMBL/GenBank/DDBJ databases">
        <title>Draft genome sequence of Hydrogenibacillus schlegelii DSM 2000.</title>
        <authorList>
            <person name="Hemp J."/>
        </authorList>
    </citation>
    <scope>NUCLEOTIDE SEQUENCE [LARGE SCALE GENOMIC DNA]</scope>
    <source>
        <strain evidence="3 5">MA 48</strain>
    </source>
</reference>
<comment type="caution">
    <text evidence="3">The sequence shown here is derived from an EMBL/GenBank/DDBJ whole genome shotgun (WGS) entry which is preliminary data.</text>
</comment>
<dbReference type="RefSeq" id="WP_066200421.1">
    <property type="nucleotide sequence ID" value="NZ_CBCSAS010000021.1"/>
</dbReference>
<dbReference type="OrthoDB" id="2353623at2"/>
<dbReference type="EMBL" id="JXBB01000013">
    <property type="protein sequence ID" value="OAR04559.1"/>
    <property type="molecule type" value="Genomic_DNA"/>
</dbReference>
<evidence type="ECO:0000313" key="2">
    <source>
        <dbReference type="EMBL" id="MBT9283152.1"/>
    </source>
</evidence>
<accession>A0A132N778</accession>
<proteinExistence type="predicted"/>
<dbReference type="SUPFAM" id="SSF55315">
    <property type="entry name" value="L30e-like"/>
    <property type="match status" value="1"/>
</dbReference>
<dbReference type="Pfam" id="PF01248">
    <property type="entry name" value="Ribosomal_L7Ae"/>
    <property type="match status" value="1"/>
</dbReference>
<keyword evidence="5" id="KW-1185">Reference proteome</keyword>
<dbReference type="InterPro" id="IPR004038">
    <property type="entry name" value="Ribosomal_eL8/eL30/eS12/Gad45"/>
</dbReference>
<dbReference type="EMBL" id="PEBV01000021">
    <property type="protein sequence ID" value="PTQ52866.1"/>
    <property type="molecule type" value="Genomic_DNA"/>
</dbReference>
<evidence type="ECO:0000313" key="6">
    <source>
        <dbReference type="Proteomes" id="UP000244180"/>
    </source>
</evidence>
<dbReference type="Proteomes" id="UP000748108">
    <property type="component" value="Unassembled WGS sequence"/>
</dbReference>
<name>A0A132N778_HYDSH</name>
<feature type="domain" description="Ribosomal protein eL8/eL30/eS12/Gadd45" evidence="1">
    <location>
        <begin position="6"/>
        <end position="79"/>
    </location>
</feature>
<organism evidence="3 5">
    <name type="scientific">Hydrogenibacillus schlegelii</name>
    <name type="common">Bacillus schlegelii</name>
    <dbReference type="NCBI Taxonomy" id="1484"/>
    <lineage>
        <taxon>Bacteria</taxon>
        <taxon>Bacillati</taxon>
        <taxon>Bacillota</taxon>
        <taxon>Bacilli</taxon>
        <taxon>Bacillales</taxon>
        <taxon>Bacillales Family X. Incertae Sedis</taxon>
        <taxon>Hydrogenibacillus</taxon>
    </lineage>
</organism>
<evidence type="ECO:0000313" key="5">
    <source>
        <dbReference type="Proteomes" id="UP000243024"/>
    </source>
</evidence>
<dbReference type="Proteomes" id="UP000243024">
    <property type="component" value="Unassembled WGS sequence"/>
</dbReference>